<evidence type="ECO:0000313" key="2">
    <source>
        <dbReference type="EMBL" id="WDC82813.1"/>
    </source>
</evidence>
<sequence>MEKGLVSVIMPSWNTGKFIAESIQSVINQTYSNWELIIVDDCSNDNTDSVVKQFLSDSRIKYFKNEHNSGAAVTRNKALREANGEWIAFLDSDDLWLPEKLEKQIDFMISHDYVFSYHEYEKIDEEDKQLNIYVTGPEIVTKRKMYNYGYPGCLTFMYNVKTMGQIQIKDIKKNNDYAILLQLCKKADCYLLRENLAEYRIRKKSISHDKLKKKLKSHYDLFRYCDGKPAIIAFWYACWNMWYGVMKKIVYEKNI</sequence>
<dbReference type="InterPro" id="IPR029044">
    <property type="entry name" value="Nucleotide-diphossugar_trans"/>
</dbReference>
<evidence type="ECO:0000259" key="1">
    <source>
        <dbReference type="Pfam" id="PF00535"/>
    </source>
</evidence>
<dbReference type="EMBL" id="CP117692">
    <property type="protein sequence ID" value="WDC82813.1"/>
    <property type="molecule type" value="Genomic_DNA"/>
</dbReference>
<feature type="domain" description="Glycosyltransferase 2-like" evidence="1">
    <location>
        <begin position="7"/>
        <end position="130"/>
    </location>
</feature>
<evidence type="ECO:0000313" key="3">
    <source>
        <dbReference type="Proteomes" id="UP001222683"/>
    </source>
</evidence>
<protein>
    <submittedName>
        <fullName evidence="2">Glycosyltransferase family 2 protein</fullName>
    </submittedName>
</protein>
<proteinExistence type="predicted"/>
<reference evidence="2" key="1">
    <citation type="submission" date="2023-02" db="EMBL/GenBank/DDBJ databases">
        <title>Complete genome sequence of Lactobacillus ruminis CACC888 isolated from Pig feces.</title>
        <authorList>
            <person name="Park S."/>
            <person name="Park M.A."/>
            <person name="Kim D.-H."/>
            <person name="Kim Y."/>
        </authorList>
    </citation>
    <scope>NUCLEOTIDE SEQUENCE</scope>
    <source>
        <strain evidence="2">CACC888</strain>
    </source>
</reference>
<dbReference type="SUPFAM" id="SSF53448">
    <property type="entry name" value="Nucleotide-diphospho-sugar transferases"/>
    <property type="match status" value="1"/>
</dbReference>
<dbReference type="GO" id="GO:0016758">
    <property type="term" value="F:hexosyltransferase activity"/>
    <property type="evidence" value="ECO:0007669"/>
    <property type="project" value="UniProtKB-ARBA"/>
</dbReference>
<dbReference type="InterPro" id="IPR001173">
    <property type="entry name" value="Glyco_trans_2-like"/>
</dbReference>
<dbReference type="RefSeq" id="WP_273745452.1">
    <property type="nucleotide sequence ID" value="NZ_CP117692.1"/>
</dbReference>
<dbReference type="Gene3D" id="3.90.550.10">
    <property type="entry name" value="Spore Coat Polysaccharide Biosynthesis Protein SpsA, Chain A"/>
    <property type="match status" value="1"/>
</dbReference>
<organism evidence="2 3">
    <name type="scientific">Ligilactobacillus ruminis</name>
    <dbReference type="NCBI Taxonomy" id="1623"/>
    <lineage>
        <taxon>Bacteria</taxon>
        <taxon>Bacillati</taxon>
        <taxon>Bacillota</taxon>
        <taxon>Bacilli</taxon>
        <taxon>Lactobacillales</taxon>
        <taxon>Lactobacillaceae</taxon>
        <taxon>Ligilactobacillus</taxon>
    </lineage>
</organism>
<dbReference type="Proteomes" id="UP001222683">
    <property type="component" value="Chromosome"/>
</dbReference>
<name>A0AAQ2XN33_9LACO</name>
<dbReference type="AlphaFoldDB" id="A0AAQ2XN33"/>
<dbReference type="PANTHER" id="PTHR22916">
    <property type="entry name" value="GLYCOSYLTRANSFERASE"/>
    <property type="match status" value="1"/>
</dbReference>
<gene>
    <name evidence="2" type="ORF">PSR59_04175</name>
</gene>
<accession>A0AAQ2XN33</accession>
<dbReference type="Pfam" id="PF00535">
    <property type="entry name" value="Glycos_transf_2"/>
    <property type="match status" value="1"/>
</dbReference>
<dbReference type="PANTHER" id="PTHR22916:SF3">
    <property type="entry name" value="UDP-GLCNAC:BETAGAL BETA-1,3-N-ACETYLGLUCOSAMINYLTRANSFERASE-LIKE PROTEIN 1"/>
    <property type="match status" value="1"/>
</dbReference>